<sequence length="342" mass="35965">MTISFSAPSSAVSAKTTPGTETSSSGKEGTTTSTEANSGADTTNTTNQTATATTTDDKTTETTAVVFETSTDTTTDGITTSTTFSGTGGVTASGTTTATATDGPATLIITTIAAPTASSRTTITTAETTSNAEIATAGESSMTTACDPHRVPTGTLPQPTVLWDNIDDDSQAITLPFPVGIYGSYEKTVYVGSNGYVSLYGASSSYTNDILPSTSIPSVAIVAYWTDLVAISGTGEQIAYDVYETSRGRTFTVEYITTRYHDTSRYYHFTVSLYENHPGLVTFIYYQTTAMGGDGTIGVQHRESFSLYSYDTPSIPDRSYIEIDTSNGIAVTKHGQLIDPQC</sequence>
<dbReference type="RefSeq" id="XP_041690950.1">
    <property type="nucleotide sequence ID" value="XM_041825584.1"/>
</dbReference>
<feature type="compositionally biased region" description="Low complexity" evidence="1">
    <location>
        <begin position="73"/>
        <end position="85"/>
    </location>
</feature>
<dbReference type="Proteomes" id="UP000184255">
    <property type="component" value="Unassembled WGS sequence"/>
</dbReference>
<evidence type="ECO:0000313" key="2">
    <source>
        <dbReference type="EMBL" id="CVL08171.1"/>
    </source>
</evidence>
<feature type="compositionally biased region" description="Low complexity" evidence="1">
    <location>
        <begin position="16"/>
        <end position="54"/>
    </location>
</feature>
<dbReference type="EMBL" id="FCQH01000022">
    <property type="protein sequence ID" value="CVL08171.1"/>
    <property type="molecule type" value="Genomic_DNA"/>
</dbReference>
<dbReference type="GeneID" id="65093426"/>
<proteinExistence type="predicted"/>
<dbReference type="VEuPathDB" id="FungiDB:FMAN_14177"/>
<feature type="compositionally biased region" description="Low complexity" evidence="1">
    <location>
        <begin position="92"/>
        <end position="101"/>
    </location>
</feature>
<gene>
    <name evidence="2" type="ORF">FMAN_14177</name>
</gene>
<organism evidence="2 3">
    <name type="scientific">Fusarium mangiferae</name>
    <name type="common">Mango malformation disease fungus</name>
    <dbReference type="NCBI Taxonomy" id="192010"/>
    <lineage>
        <taxon>Eukaryota</taxon>
        <taxon>Fungi</taxon>
        <taxon>Dikarya</taxon>
        <taxon>Ascomycota</taxon>
        <taxon>Pezizomycotina</taxon>
        <taxon>Sordariomycetes</taxon>
        <taxon>Hypocreomycetidae</taxon>
        <taxon>Hypocreales</taxon>
        <taxon>Nectriaceae</taxon>
        <taxon>Fusarium</taxon>
        <taxon>Fusarium fujikuroi species complex</taxon>
    </lineage>
</organism>
<reference evidence="3" key="1">
    <citation type="journal article" date="2016" name="Genome Biol. Evol.">
        <title>Comparative 'omics' of the Fusarium fujikuroi species complex highlights differences in genetic potential and metabolite synthesis.</title>
        <authorList>
            <person name="Niehaus E.-M."/>
            <person name="Muensterkoetter M."/>
            <person name="Proctor R.H."/>
            <person name="Brown D.W."/>
            <person name="Sharon A."/>
            <person name="Idan Y."/>
            <person name="Oren-Young L."/>
            <person name="Sieber C.M."/>
            <person name="Novak O."/>
            <person name="Pencik A."/>
            <person name="Tarkowska D."/>
            <person name="Hromadova K."/>
            <person name="Freeman S."/>
            <person name="Maymon M."/>
            <person name="Elazar M."/>
            <person name="Youssef S.A."/>
            <person name="El-Shabrawy E.S.M."/>
            <person name="Shalaby A.B.A."/>
            <person name="Houterman P."/>
            <person name="Brock N.L."/>
            <person name="Burkhardt I."/>
            <person name="Tsavkelova E.A."/>
            <person name="Dickschat J.S."/>
            <person name="Galuszka P."/>
            <person name="Gueldener U."/>
            <person name="Tudzynski B."/>
        </authorList>
    </citation>
    <scope>NUCLEOTIDE SEQUENCE [LARGE SCALE GENOMIC DNA]</scope>
    <source>
        <strain evidence="3">MRC7560</strain>
    </source>
</reference>
<feature type="compositionally biased region" description="Polar residues" evidence="1">
    <location>
        <begin position="1"/>
        <end position="15"/>
    </location>
</feature>
<comment type="caution">
    <text evidence="2">The sequence shown here is derived from an EMBL/GenBank/DDBJ whole genome shotgun (WGS) entry which is preliminary data.</text>
</comment>
<feature type="region of interest" description="Disordered" evidence="1">
    <location>
        <begin position="130"/>
        <end position="153"/>
    </location>
</feature>
<evidence type="ECO:0000313" key="3">
    <source>
        <dbReference type="Proteomes" id="UP000184255"/>
    </source>
</evidence>
<feature type="region of interest" description="Disordered" evidence="1">
    <location>
        <begin position="1"/>
        <end position="59"/>
    </location>
</feature>
<feature type="region of interest" description="Disordered" evidence="1">
    <location>
        <begin position="73"/>
        <end position="101"/>
    </location>
</feature>
<dbReference type="AlphaFoldDB" id="A0A1L7UL28"/>
<name>A0A1L7UL28_FUSMA</name>
<keyword evidence="3" id="KW-1185">Reference proteome</keyword>
<evidence type="ECO:0000256" key="1">
    <source>
        <dbReference type="SAM" id="MobiDB-lite"/>
    </source>
</evidence>
<accession>A0A1L7UL28</accession>
<protein>
    <submittedName>
        <fullName evidence="2">Uncharacterized protein</fullName>
    </submittedName>
</protein>